<keyword evidence="3" id="KW-0804">Transcription</keyword>
<evidence type="ECO:0000256" key="4">
    <source>
        <dbReference type="SAM" id="MobiDB-lite"/>
    </source>
</evidence>
<dbReference type="SUPFAM" id="SSF46785">
    <property type="entry name" value="Winged helix' DNA-binding domain"/>
    <property type="match status" value="1"/>
</dbReference>
<evidence type="ECO:0000256" key="2">
    <source>
        <dbReference type="ARBA" id="ARBA00023125"/>
    </source>
</evidence>
<keyword evidence="2" id="KW-0238">DNA-binding</keyword>
<evidence type="ECO:0000256" key="3">
    <source>
        <dbReference type="ARBA" id="ARBA00023163"/>
    </source>
</evidence>
<sequence>MTTPQRSQPDPWSEPPQPAQPDPALTRAFTLLGEPWNGLIIAALAKGSADFAQVRERVPGISDDTLADRLKDLTTVDLVTRTAHPGPPPRSEYALAPHGNAFLIPLAAQDHLPARDSPTPAGPPAPSR</sequence>
<dbReference type="GO" id="GO:0003677">
    <property type="term" value="F:DNA binding"/>
    <property type="evidence" value="ECO:0007669"/>
    <property type="project" value="UniProtKB-KW"/>
</dbReference>
<evidence type="ECO:0000259" key="5">
    <source>
        <dbReference type="PROSITE" id="PS51118"/>
    </source>
</evidence>
<gene>
    <name evidence="6" type="ORF">G3I71_22040</name>
</gene>
<organism evidence="6">
    <name type="scientific">Streptomyces sp. SID12501</name>
    <dbReference type="NCBI Taxonomy" id="2706042"/>
    <lineage>
        <taxon>Bacteria</taxon>
        <taxon>Bacillati</taxon>
        <taxon>Actinomycetota</taxon>
        <taxon>Actinomycetes</taxon>
        <taxon>Kitasatosporales</taxon>
        <taxon>Streptomycetaceae</taxon>
        <taxon>Streptomyces</taxon>
    </lineage>
</organism>
<dbReference type="RefSeq" id="WP_164316545.1">
    <property type="nucleotide sequence ID" value="NZ_JAAGLU010000017.1"/>
</dbReference>
<name>A0A6B3BVS7_9ACTN</name>
<dbReference type="Gene3D" id="1.10.10.10">
    <property type="entry name" value="Winged helix-like DNA-binding domain superfamily/Winged helix DNA-binding domain"/>
    <property type="match status" value="1"/>
</dbReference>
<accession>A0A6B3BVS7</accession>
<reference evidence="6" key="1">
    <citation type="submission" date="2020-01" db="EMBL/GenBank/DDBJ databases">
        <title>Insect and environment-associated Actinomycetes.</title>
        <authorList>
            <person name="Currrie C."/>
            <person name="Chevrette M."/>
            <person name="Carlson C."/>
            <person name="Stubbendieck R."/>
            <person name="Wendt-Pienkowski E."/>
        </authorList>
    </citation>
    <scope>NUCLEOTIDE SEQUENCE</scope>
    <source>
        <strain evidence="6">SID12501</strain>
    </source>
</reference>
<evidence type="ECO:0000256" key="1">
    <source>
        <dbReference type="ARBA" id="ARBA00023015"/>
    </source>
</evidence>
<dbReference type="PANTHER" id="PTHR33204:SF37">
    <property type="entry name" value="HTH-TYPE TRANSCRIPTIONAL REGULATOR YODB"/>
    <property type="match status" value="1"/>
</dbReference>
<feature type="compositionally biased region" description="Polar residues" evidence="4">
    <location>
        <begin position="1"/>
        <end position="10"/>
    </location>
</feature>
<dbReference type="InterPro" id="IPR036388">
    <property type="entry name" value="WH-like_DNA-bd_sf"/>
</dbReference>
<proteinExistence type="predicted"/>
<evidence type="ECO:0000313" key="6">
    <source>
        <dbReference type="EMBL" id="NEC88439.1"/>
    </source>
</evidence>
<dbReference type="PANTHER" id="PTHR33204">
    <property type="entry name" value="TRANSCRIPTIONAL REGULATOR, MARR FAMILY"/>
    <property type="match status" value="1"/>
</dbReference>
<feature type="region of interest" description="Disordered" evidence="4">
    <location>
        <begin position="1"/>
        <end position="24"/>
    </location>
</feature>
<feature type="compositionally biased region" description="Pro residues" evidence="4">
    <location>
        <begin position="12"/>
        <end position="21"/>
    </location>
</feature>
<dbReference type="EMBL" id="JAAGLU010000017">
    <property type="protein sequence ID" value="NEC88439.1"/>
    <property type="molecule type" value="Genomic_DNA"/>
</dbReference>
<keyword evidence="1" id="KW-0805">Transcription regulation</keyword>
<feature type="region of interest" description="Disordered" evidence="4">
    <location>
        <begin position="105"/>
        <end position="128"/>
    </location>
</feature>
<dbReference type="InterPro" id="IPR002577">
    <property type="entry name" value="HTH_HxlR"/>
</dbReference>
<feature type="domain" description="HTH hxlR-type" evidence="5">
    <location>
        <begin position="22"/>
        <end position="121"/>
    </location>
</feature>
<dbReference type="InterPro" id="IPR036390">
    <property type="entry name" value="WH_DNA-bd_sf"/>
</dbReference>
<dbReference type="AlphaFoldDB" id="A0A6B3BVS7"/>
<protein>
    <submittedName>
        <fullName evidence="6">Helix-turn-helix transcriptional regulator</fullName>
    </submittedName>
</protein>
<comment type="caution">
    <text evidence="6">The sequence shown here is derived from an EMBL/GenBank/DDBJ whole genome shotgun (WGS) entry which is preliminary data.</text>
</comment>
<dbReference type="Pfam" id="PF01638">
    <property type="entry name" value="HxlR"/>
    <property type="match status" value="1"/>
</dbReference>
<dbReference type="PROSITE" id="PS51118">
    <property type="entry name" value="HTH_HXLR"/>
    <property type="match status" value="1"/>
</dbReference>